<comment type="similarity">
    <text evidence="2 14">Belongs to the SEC61-beta family.</text>
</comment>
<proteinExistence type="inferred from homology"/>
<keyword evidence="9 14" id="KW-0811">Translocation</keyword>
<comment type="subcellular location">
    <subcellularLocation>
        <location evidence="1 14">Cell membrane</location>
        <topology evidence="1 14">Single-pass membrane protein</topology>
    </subcellularLocation>
</comment>
<dbReference type="HAMAP" id="MF_00751">
    <property type="entry name" value="SecG"/>
    <property type="match status" value="1"/>
</dbReference>
<gene>
    <name evidence="14" type="primary">secG</name>
    <name evidence="18" type="ORF">ENT92_02835</name>
    <name evidence="17" type="ORF">ENU14_01680</name>
</gene>
<keyword evidence="7 14" id="KW-0653">Protein transport</keyword>
<dbReference type="GO" id="GO:0015031">
    <property type="term" value="P:protein transport"/>
    <property type="evidence" value="ECO:0007669"/>
    <property type="project" value="UniProtKB-UniRule"/>
</dbReference>
<feature type="region of interest" description="Disordered" evidence="15">
    <location>
        <begin position="1"/>
        <end position="22"/>
    </location>
</feature>
<evidence type="ECO:0000256" key="11">
    <source>
        <dbReference type="ARBA" id="ARBA00025485"/>
    </source>
</evidence>
<evidence type="ECO:0000256" key="9">
    <source>
        <dbReference type="ARBA" id="ARBA00023010"/>
    </source>
</evidence>
<evidence type="ECO:0000256" key="12">
    <source>
        <dbReference type="ARBA" id="ARBA00025929"/>
    </source>
</evidence>
<evidence type="ECO:0000256" key="7">
    <source>
        <dbReference type="ARBA" id="ARBA00022927"/>
    </source>
</evidence>
<dbReference type="Pfam" id="PF03911">
    <property type="entry name" value="Sec61_beta"/>
    <property type="match status" value="1"/>
</dbReference>
<dbReference type="InterPro" id="IPR023531">
    <property type="entry name" value="Preprot_translocase_SecG"/>
</dbReference>
<evidence type="ECO:0000256" key="3">
    <source>
        <dbReference type="ARBA" id="ARBA00014522"/>
    </source>
</evidence>
<organism evidence="17">
    <name type="scientific">Staphylothermus marinus</name>
    <dbReference type="NCBI Taxonomy" id="2280"/>
    <lineage>
        <taxon>Archaea</taxon>
        <taxon>Thermoproteota</taxon>
        <taxon>Thermoprotei</taxon>
        <taxon>Desulfurococcales</taxon>
        <taxon>Desulfurococcaceae</taxon>
        <taxon>Staphylothermus</taxon>
    </lineage>
</organism>
<keyword evidence="6 14" id="KW-0812">Transmembrane</keyword>
<comment type="function">
    <text evidence="11 14">Involved in protein export. The function of the beta subunit is unknown, but it may be involved in stabilization of the trimeric complex.</text>
</comment>
<evidence type="ECO:0000256" key="14">
    <source>
        <dbReference type="HAMAP-Rule" id="MF_00751"/>
    </source>
</evidence>
<sequence>MSKKNKSKKSSKSSSRKRTPGPLTAAGLVRFYEEADVGVKIKPYTLIILMLIFTIVIIVLSKIYS</sequence>
<feature type="compositionally biased region" description="Basic residues" evidence="15">
    <location>
        <begin position="1"/>
        <end position="19"/>
    </location>
</feature>
<dbReference type="AlphaFoldDB" id="A0A7C4HCF2"/>
<evidence type="ECO:0000256" key="5">
    <source>
        <dbReference type="ARBA" id="ARBA00022475"/>
    </source>
</evidence>
<evidence type="ECO:0000256" key="6">
    <source>
        <dbReference type="ARBA" id="ARBA00022692"/>
    </source>
</evidence>
<dbReference type="InterPro" id="IPR016482">
    <property type="entry name" value="SecG/Sec61-beta/Sbh"/>
</dbReference>
<comment type="caution">
    <text evidence="17">The sequence shown here is derived from an EMBL/GenBank/DDBJ whole genome shotgun (WGS) entry which is preliminary data.</text>
</comment>
<keyword evidence="4 14" id="KW-0813">Transport</keyword>
<evidence type="ECO:0000256" key="15">
    <source>
        <dbReference type="SAM" id="MobiDB-lite"/>
    </source>
</evidence>
<keyword evidence="8 14" id="KW-1133">Transmembrane helix</keyword>
<evidence type="ECO:0000256" key="16">
    <source>
        <dbReference type="SAM" id="Phobius"/>
    </source>
</evidence>
<keyword evidence="5 14" id="KW-1003">Cell membrane</keyword>
<accession>A0A7C4HCF2</accession>
<evidence type="ECO:0000256" key="1">
    <source>
        <dbReference type="ARBA" id="ARBA00004162"/>
    </source>
</evidence>
<evidence type="ECO:0000256" key="10">
    <source>
        <dbReference type="ARBA" id="ARBA00023136"/>
    </source>
</evidence>
<comment type="subunit">
    <text evidence="12 14">Component of the protein translocase complex. Heterotrimer consisting of alpha (SecY), beta (SecG) and gamma (SecE) subunits. Can form oligomers of the heterotrimer.</text>
</comment>
<evidence type="ECO:0000313" key="17">
    <source>
        <dbReference type="EMBL" id="HGM58287.1"/>
    </source>
</evidence>
<feature type="transmembrane region" description="Helical" evidence="16">
    <location>
        <begin position="41"/>
        <end position="60"/>
    </location>
</feature>
<evidence type="ECO:0000256" key="13">
    <source>
        <dbReference type="ARBA" id="ARBA00031868"/>
    </source>
</evidence>
<reference evidence="17" key="1">
    <citation type="journal article" date="2020" name="mSystems">
        <title>Genome- and Community-Level Interaction Insights into Carbon Utilization and Element Cycling Functions of Hydrothermarchaeota in Hydrothermal Sediment.</title>
        <authorList>
            <person name="Zhou Z."/>
            <person name="Liu Y."/>
            <person name="Xu W."/>
            <person name="Pan J."/>
            <person name="Luo Z.H."/>
            <person name="Li M."/>
        </authorList>
    </citation>
    <scope>NUCLEOTIDE SEQUENCE [LARGE SCALE GENOMIC DNA]</scope>
    <source>
        <strain evidence="18">SpSt-622</strain>
        <strain evidence="17">SpSt-642</strain>
    </source>
</reference>
<dbReference type="GO" id="GO:0005886">
    <property type="term" value="C:plasma membrane"/>
    <property type="evidence" value="ECO:0007669"/>
    <property type="project" value="UniProtKB-SubCell"/>
</dbReference>
<keyword evidence="10 14" id="KW-0472">Membrane</keyword>
<dbReference type="EMBL" id="DTAN01000110">
    <property type="protein sequence ID" value="HGU65134.1"/>
    <property type="molecule type" value="Genomic_DNA"/>
</dbReference>
<evidence type="ECO:0000256" key="8">
    <source>
        <dbReference type="ARBA" id="ARBA00022989"/>
    </source>
</evidence>
<evidence type="ECO:0000256" key="2">
    <source>
        <dbReference type="ARBA" id="ARBA00006103"/>
    </source>
</evidence>
<evidence type="ECO:0000256" key="4">
    <source>
        <dbReference type="ARBA" id="ARBA00022448"/>
    </source>
</evidence>
<name>A0A7C4HCF2_STAMA</name>
<feature type="topological domain" description="Cytoplasmic" evidence="14">
    <location>
        <begin position="1"/>
        <end position="42"/>
    </location>
</feature>
<dbReference type="EMBL" id="DTBJ01000016">
    <property type="protein sequence ID" value="HGM58287.1"/>
    <property type="molecule type" value="Genomic_DNA"/>
</dbReference>
<protein>
    <recommendedName>
        <fullName evidence="3 14">Preprotein translocase subunit SecG</fullName>
    </recommendedName>
    <alternativeName>
        <fullName evidence="13 14">Protein transport protein Sec61 subunit beta homolog</fullName>
    </alternativeName>
</protein>
<evidence type="ECO:0000313" key="18">
    <source>
        <dbReference type="EMBL" id="HGU65134.1"/>
    </source>
</evidence>